<dbReference type="InterPro" id="IPR026591">
    <property type="entry name" value="Sirtuin_cat_small_dom_sf"/>
</dbReference>
<dbReference type="Gene3D" id="3.40.50.1220">
    <property type="entry name" value="TPP-binding domain"/>
    <property type="match status" value="1"/>
</dbReference>
<dbReference type="PROSITE" id="PS50305">
    <property type="entry name" value="SIRTUIN"/>
    <property type="match status" value="1"/>
</dbReference>
<feature type="region of interest" description="Disordered" evidence="8">
    <location>
        <begin position="504"/>
        <end position="533"/>
    </location>
</feature>
<dbReference type="GO" id="GO:0046872">
    <property type="term" value="F:metal ion binding"/>
    <property type="evidence" value="ECO:0007669"/>
    <property type="project" value="UniProtKB-KW"/>
</dbReference>
<dbReference type="InterPro" id="IPR050134">
    <property type="entry name" value="NAD-dep_sirtuin_deacylases"/>
</dbReference>
<dbReference type="InterPro" id="IPR029035">
    <property type="entry name" value="DHS-like_NAD/FAD-binding_dom"/>
</dbReference>
<evidence type="ECO:0000256" key="5">
    <source>
        <dbReference type="ARBA" id="ARBA00022833"/>
    </source>
</evidence>
<feature type="binding site" evidence="7">
    <location>
        <position position="328"/>
    </location>
    <ligand>
        <name>Zn(2+)</name>
        <dbReference type="ChEBI" id="CHEBI:29105"/>
    </ligand>
</feature>
<name>A0AAW0QYL6_9PEZI</name>
<evidence type="ECO:0000256" key="7">
    <source>
        <dbReference type="PROSITE-ProRule" id="PRU00236"/>
    </source>
</evidence>
<evidence type="ECO:0000313" key="10">
    <source>
        <dbReference type="EMBL" id="KAK8120091.1"/>
    </source>
</evidence>
<feature type="binding site" evidence="7">
    <location>
        <position position="331"/>
    </location>
    <ligand>
        <name>Zn(2+)</name>
        <dbReference type="ChEBI" id="CHEBI:29105"/>
    </ligand>
</feature>
<keyword evidence="3" id="KW-0808">Transferase</keyword>
<dbReference type="PANTHER" id="PTHR11085">
    <property type="entry name" value="NAD-DEPENDENT PROTEIN DEACYLASE SIRTUIN-5, MITOCHONDRIAL-RELATED"/>
    <property type="match status" value="1"/>
</dbReference>
<protein>
    <submittedName>
        <fullName evidence="10">NAD-dependent protein deacetylase h.t1.c1</fullName>
    </submittedName>
</protein>
<evidence type="ECO:0000256" key="2">
    <source>
        <dbReference type="ARBA" id="ARBA00006924"/>
    </source>
</evidence>
<evidence type="ECO:0000259" key="9">
    <source>
        <dbReference type="PROSITE" id="PS50305"/>
    </source>
</evidence>
<sequence length="533" mass="59307">MNGPKRRRGGAANATATTTKTRQTRLVLAPVKPVDVEDESDTETPAPALPKPKTTASKKTTKKPPADTAKPDDDDPLSDLHHLAADKTDSWETESLFEDIIDDLTQDKVLTDIVEDACTTDETVHYRQLLRSIGPEQFCRATVDDGKITAKKLLTAFGVIPPPFLEGAPDDEYYGLLTLALSRELKKRAKLMNFNTVDDAVNLIYNAKNIVVLTGAGISTSLGIPDFRSKDTGLYAQLAQQGLAINDPQEVFDIRVFNEDPTIFFTVAKDILPSHKKFTPTHRFIAMLQEKGKLLTNYSQNIDNIEANAGILPEKLVQCHGSFATATCQKCGYQVVGEEVYDDIRAGQIPRCLKCIKTLRGKGKTKRKRSSNNRSSSRRLRGSDDDDDDDFNIPSAGIMKPDITFFGEDLPTKFRERLGNHDRILADLVIVIGTSLKVTPVSEMSRFLPPNVPQIYISRDSVSHINFDIDLLGDCDVVVAELCRRLGWDLQHEMVNPRQEVQVKPEEGYSSRHRFAPYVPPPESGSLKREEDI</sequence>
<dbReference type="InterPro" id="IPR026590">
    <property type="entry name" value="Ssirtuin_cat_dom"/>
</dbReference>
<feature type="region of interest" description="Disordered" evidence="8">
    <location>
        <begin position="1"/>
        <end position="80"/>
    </location>
</feature>
<feature type="region of interest" description="Disordered" evidence="8">
    <location>
        <begin position="364"/>
        <end position="395"/>
    </location>
</feature>
<comment type="caution">
    <text evidence="10">The sequence shown here is derived from an EMBL/GenBank/DDBJ whole genome shotgun (WGS) entry which is preliminary data.</text>
</comment>
<dbReference type="SUPFAM" id="SSF52467">
    <property type="entry name" value="DHS-like NAD/FAD-binding domain"/>
    <property type="match status" value="1"/>
</dbReference>
<accession>A0AAW0QYL6</accession>
<feature type="compositionally biased region" description="Low complexity" evidence="8">
    <location>
        <begin position="10"/>
        <end position="25"/>
    </location>
</feature>
<evidence type="ECO:0000256" key="6">
    <source>
        <dbReference type="ARBA" id="ARBA00023027"/>
    </source>
</evidence>
<keyword evidence="4 7" id="KW-0479">Metal-binding</keyword>
<feature type="binding site" evidence="7">
    <location>
        <position position="352"/>
    </location>
    <ligand>
        <name>Zn(2+)</name>
        <dbReference type="ChEBI" id="CHEBI:29105"/>
    </ligand>
</feature>
<keyword evidence="6" id="KW-0520">NAD</keyword>
<reference evidence="10 11" key="1">
    <citation type="submission" date="2023-01" db="EMBL/GenBank/DDBJ databases">
        <title>Analysis of 21 Apiospora genomes using comparative genomics revels a genus with tremendous synthesis potential of carbohydrate active enzymes and secondary metabolites.</title>
        <authorList>
            <person name="Sorensen T."/>
        </authorList>
    </citation>
    <scope>NUCLEOTIDE SEQUENCE [LARGE SCALE GENOMIC DNA]</scope>
    <source>
        <strain evidence="10 11">CBS 117206</strain>
    </source>
</reference>
<dbReference type="Gene3D" id="3.30.1600.10">
    <property type="entry name" value="SIR2/SIRT2 'Small Domain"/>
    <property type="match status" value="1"/>
</dbReference>
<dbReference type="AlphaFoldDB" id="A0AAW0QYL6"/>
<gene>
    <name evidence="10" type="ORF">PG999_004211</name>
</gene>
<evidence type="ECO:0000256" key="8">
    <source>
        <dbReference type="SAM" id="MobiDB-lite"/>
    </source>
</evidence>
<dbReference type="GO" id="GO:0005634">
    <property type="term" value="C:nucleus"/>
    <property type="evidence" value="ECO:0007669"/>
    <property type="project" value="TreeGrafter"/>
</dbReference>
<dbReference type="InterPro" id="IPR003000">
    <property type="entry name" value="Sirtuin"/>
</dbReference>
<comment type="cofactor">
    <cofactor evidence="1">
        <name>Zn(2+)</name>
        <dbReference type="ChEBI" id="CHEBI:29105"/>
    </cofactor>
</comment>
<feature type="domain" description="Deacetylase sirtuin-type" evidence="9">
    <location>
        <begin position="190"/>
        <end position="489"/>
    </location>
</feature>
<dbReference type="Pfam" id="PF02146">
    <property type="entry name" value="SIR2"/>
    <property type="match status" value="1"/>
</dbReference>
<keyword evidence="5 7" id="KW-0862">Zinc</keyword>
<keyword evidence="11" id="KW-1185">Reference proteome</keyword>
<dbReference type="GO" id="GO:0046970">
    <property type="term" value="F:histone H4K16 deacetylase activity, NAD-dependent"/>
    <property type="evidence" value="ECO:0007669"/>
    <property type="project" value="TreeGrafter"/>
</dbReference>
<feature type="active site" description="Proton acceptor" evidence="7">
    <location>
        <position position="320"/>
    </location>
</feature>
<evidence type="ECO:0000313" key="11">
    <source>
        <dbReference type="Proteomes" id="UP001392437"/>
    </source>
</evidence>
<dbReference type="GO" id="GO:0070403">
    <property type="term" value="F:NAD+ binding"/>
    <property type="evidence" value="ECO:0007669"/>
    <property type="project" value="InterPro"/>
</dbReference>
<feature type="compositionally biased region" description="Basic residues" evidence="8">
    <location>
        <begin position="364"/>
        <end position="380"/>
    </location>
</feature>
<dbReference type="Proteomes" id="UP001392437">
    <property type="component" value="Unassembled WGS sequence"/>
</dbReference>
<feature type="binding site" evidence="7">
    <location>
        <position position="355"/>
    </location>
    <ligand>
        <name>Zn(2+)</name>
        <dbReference type="ChEBI" id="CHEBI:29105"/>
    </ligand>
</feature>
<dbReference type="PANTHER" id="PTHR11085:SF9">
    <property type="entry name" value="NAD-DEPENDENT PROTEIN DEACETYLASE SIRTUIN-1"/>
    <property type="match status" value="1"/>
</dbReference>
<dbReference type="EMBL" id="JAQQWP010000004">
    <property type="protein sequence ID" value="KAK8120091.1"/>
    <property type="molecule type" value="Genomic_DNA"/>
</dbReference>
<organism evidence="10 11">
    <name type="scientific">Apiospora kogelbergensis</name>
    <dbReference type="NCBI Taxonomy" id="1337665"/>
    <lineage>
        <taxon>Eukaryota</taxon>
        <taxon>Fungi</taxon>
        <taxon>Dikarya</taxon>
        <taxon>Ascomycota</taxon>
        <taxon>Pezizomycotina</taxon>
        <taxon>Sordariomycetes</taxon>
        <taxon>Xylariomycetidae</taxon>
        <taxon>Amphisphaeriales</taxon>
        <taxon>Apiosporaceae</taxon>
        <taxon>Apiospora</taxon>
    </lineage>
</organism>
<evidence type="ECO:0000256" key="1">
    <source>
        <dbReference type="ARBA" id="ARBA00001947"/>
    </source>
</evidence>
<comment type="similarity">
    <text evidence="2">Belongs to the sirtuin family. Class I subfamily.</text>
</comment>
<evidence type="ECO:0000256" key="3">
    <source>
        <dbReference type="ARBA" id="ARBA00022679"/>
    </source>
</evidence>
<proteinExistence type="inferred from homology"/>
<evidence type="ECO:0000256" key="4">
    <source>
        <dbReference type="ARBA" id="ARBA00022723"/>
    </source>
</evidence>